<organism evidence="2 3">
    <name type="scientific">Dielma fastidiosa</name>
    <dbReference type="NCBI Taxonomy" id="1034346"/>
    <lineage>
        <taxon>Bacteria</taxon>
        <taxon>Bacillati</taxon>
        <taxon>Bacillota</taxon>
        <taxon>Erysipelotrichia</taxon>
        <taxon>Erysipelotrichales</taxon>
        <taxon>Erysipelotrichaceae</taxon>
        <taxon>Dielma</taxon>
    </lineage>
</organism>
<dbReference type="PANTHER" id="PTHR47297:SF2">
    <property type="entry name" value="OS02G0606800 PROTEIN"/>
    <property type="match status" value="1"/>
</dbReference>
<keyword evidence="2" id="KW-0378">Hydrolase</keyword>
<dbReference type="GO" id="GO:0008936">
    <property type="term" value="F:nicotinamidase activity"/>
    <property type="evidence" value="ECO:0007669"/>
    <property type="project" value="InterPro"/>
</dbReference>
<dbReference type="CDD" id="cd00431">
    <property type="entry name" value="cysteine_hydrolases"/>
    <property type="match status" value="1"/>
</dbReference>
<dbReference type="InterPro" id="IPR036380">
    <property type="entry name" value="Isochorismatase-like_sf"/>
</dbReference>
<dbReference type="InterPro" id="IPR044717">
    <property type="entry name" value="NIC1"/>
</dbReference>
<proteinExistence type="predicted"/>
<comment type="caution">
    <text evidence="2">The sequence shown here is derived from an EMBL/GenBank/DDBJ whole genome shotgun (WGS) entry which is preliminary data.</text>
</comment>
<evidence type="ECO:0000313" key="2">
    <source>
        <dbReference type="EMBL" id="MDY5169481.1"/>
    </source>
</evidence>
<evidence type="ECO:0000259" key="1">
    <source>
        <dbReference type="Pfam" id="PF00857"/>
    </source>
</evidence>
<dbReference type="AlphaFoldDB" id="A0AB35UVJ7"/>
<sequence length="173" mass="19512">MKALFVIDMVNGFVKEGAMHDIKIMSIVPCIENLVREFDGDCYFIRDAHDCDAVEFKSFPSHCVKGTSESEVIDELRPYVKKEILKNSTNAFHAIDPHLYDGYDEFVLCGCCTDICVLQFALSLKTYLNQIDSNHKVKVVKAGVATYDAQHHKAEGYHSMALKLMEQSGIELI</sequence>
<reference evidence="2" key="1">
    <citation type="submission" date="2022-03" db="EMBL/GenBank/DDBJ databases">
        <title>First case of bacteraemia caused by Dielma fastidiosa in a patient hospitalised with diverticulitis.</title>
        <authorList>
            <person name="Forman-Ankjaer B."/>
            <person name="Hvid-Jensen F."/>
            <person name="Kobel C.M."/>
            <person name="Greve T."/>
        </authorList>
    </citation>
    <scope>NUCLEOTIDE SEQUENCE</scope>
    <source>
        <strain evidence="2">AUH_DF_2021</strain>
    </source>
</reference>
<evidence type="ECO:0000313" key="3">
    <source>
        <dbReference type="Proteomes" id="UP001276902"/>
    </source>
</evidence>
<dbReference type="Gene3D" id="3.40.50.850">
    <property type="entry name" value="Isochorismatase-like"/>
    <property type="match status" value="1"/>
</dbReference>
<gene>
    <name evidence="2" type="ORF">MQE39_15275</name>
</gene>
<protein>
    <submittedName>
        <fullName evidence="2">Cysteine hydrolase</fullName>
    </submittedName>
</protein>
<feature type="domain" description="Isochorismatase-like" evidence="1">
    <location>
        <begin position="3"/>
        <end position="169"/>
    </location>
</feature>
<dbReference type="Pfam" id="PF00857">
    <property type="entry name" value="Isochorismatase"/>
    <property type="match status" value="1"/>
</dbReference>
<dbReference type="SUPFAM" id="SSF52499">
    <property type="entry name" value="Isochorismatase-like hydrolases"/>
    <property type="match status" value="1"/>
</dbReference>
<accession>A0AB35UVJ7</accession>
<dbReference type="GO" id="GO:0019365">
    <property type="term" value="P:pyridine nucleotide salvage"/>
    <property type="evidence" value="ECO:0007669"/>
    <property type="project" value="InterPro"/>
</dbReference>
<dbReference type="Proteomes" id="UP001276902">
    <property type="component" value="Unassembled WGS sequence"/>
</dbReference>
<dbReference type="PANTHER" id="PTHR47297">
    <property type="match status" value="1"/>
</dbReference>
<dbReference type="EMBL" id="JALDAW010000023">
    <property type="protein sequence ID" value="MDY5169481.1"/>
    <property type="molecule type" value="Genomic_DNA"/>
</dbReference>
<name>A0AB35UVJ7_9FIRM</name>
<dbReference type="InterPro" id="IPR000868">
    <property type="entry name" value="Isochorismatase-like_dom"/>
</dbReference>
<dbReference type="RefSeq" id="WP_320884640.1">
    <property type="nucleotide sequence ID" value="NZ_BAABZA010000001.1"/>
</dbReference>